<organism evidence="2 3">
    <name type="scientific">Paragonimus westermani</name>
    <dbReference type="NCBI Taxonomy" id="34504"/>
    <lineage>
        <taxon>Eukaryota</taxon>
        <taxon>Metazoa</taxon>
        <taxon>Spiralia</taxon>
        <taxon>Lophotrochozoa</taxon>
        <taxon>Platyhelminthes</taxon>
        <taxon>Trematoda</taxon>
        <taxon>Digenea</taxon>
        <taxon>Plagiorchiida</taxon>
        <taxon>Troglotremata</taxon>
        <taxon>Troglotrematidae</taxon>
        <taxon>Paragonimus</taxon>
    </lineage>
</organism>
<proteinExistence type="predicted"/>
<comment type="caution">
    <text evidence="2">The sequence shown here is derived from an EMBL/GenBank/DDBJ whole genome shotgun (WGS) entry which is preliminary data.</text>
</comment>
<name>A0A8T0DP52_9TREM</name>
<evidence type="ECO:0000313" key="3">
    <source>
        <dbReference type="Proteomes" id="UP000699462"/>
    </source>
</evidence>
<dbReference type="AlphaFoldDB" id="A0A8T0DP52"/>
<evidence type="ECO:0000313" key="2">
    <source>
        <dbReference type="EMBL" id="KAF8568764.1"/>
    </source>
</evidence>
<reference evidence="2 3" key="1">
    <citation type="submission" date="2019-07" db="EMBL/GenBank/DDBJ databases">
        <title>Annotation for the trematode Paragonimus westermani.</title>
        <authorList>
            <person name="Choi Y.-J."/>
        </authorList>
    </citation>
    <scope>NUCLEOTIDE SEQUENCE [LARGE SCALE GENOMIC DNA]</scope>
    <source>
        <strain evidence="2">180907_Pwestermani</strain>
    </source>
</reference>
<dbReference type="Proteomes" id="UP000699462">
    <property type="component" value="Unassembled WGS sequence"/>
</dbReference>
<gene>
    <name evidence="2" type="ORF">P879_06139</name>
</gene>
<keyword evidence="3" id="KW-1185">Reference proteome</keyword>
<sequence>MQTRVYWLRIPLGFPHPVKHILVCILGGSAVNNLFNWIYRLQTLWIYRKFDTLPTCEHATHNLFLCTGSSDNQPSLDLEEKNFELDRRTIQNITDPSSSSSL</sequence>
<keyword evidence="1" id="KW-1133">Transmembrane helix</keyword>
<dbReference type="EMBL" id="JTDF01002463">
    <property type="protein sequence ID" value="KAF8568764.1"/>
    <property type="molecule type" value="Genomic_DNA"/>
</dbReference>
<accession>A0A8T0DP52</accession>
<keyword evidence="1" id="KW-0472">Membrane</keyword>
<evidence type="ECO:0000256" key="1">
    <source>
        <dbReference type="SAM" id="Phobius"/>
    </source>
</evidence>
<protein>
    <submittedName>
        <fullName evidence="2">Uncharacterized protein</fullName>
    </submittedName>
</protein>
<keyword evidence="1" id="KW-0812">Transmembrane</keyword>
<feature type="transmembrane region" description="Helical" evidence="1">
    <location>
        <begin position="20"/>
        <end position="39"/>
    </location>
</feature>